<feature type="active site" description="Proton donor" evidence="3">
    <location>
        <position position="59"/>
    </location>
</feature>
<dbReference type="PIRSF" id="PIRSF000097">
    <property type="entry name" value="AKR"/>
    <property type="match status" value="1"/>
</dbReference>
<evidence type="ECO:0000256" key="5">
    <source>
        <dbReference type="PIRSR" id="PIRSR000097-3"/>
    </source>
</evidence>
<dbReference type="InterPro" id="IPR020471">
    <property type="entry name" value="AKR"/>
</dbReference>
<dbReference type="AlphaFoldDB" id="A0A5C5FTK7"/>
<dbReference type="PANTHER" id="PTHR43827">
    <property type="entry name" value="2,5-DIKETO-D-GLUCONIC ACID REDUCTASE"/>
    <property type="match status" value="1"/>
</dbReference>
<dbReference type="PROSITE" id="PS00063">
    <property type="entry name" value="ALDOKETO_REDUCTASE_3"/>
    <property type="match status" value="1"/>
</dbReference>
<organism evidence="7 8">
    <name type="scientific">Rhodotorula diobovata</name>
    <dbReference type="NCBI Taxonomy" id="5288"/>
    <lineage>
        <taxon>Eukaryota</taxon>
        <taxon>Fungi</taxon>
        <taxon>Dikarya</taxon>
        <taxon>Basidiomycota</taxon>
        <taxon>Pucciniomycotina</taxon>
        <taxon>Microbotryomycetes</taxon>
        <taxon>Sporidiobolales</taxon>
        <taxon>Sporidiobolaceae</taxon>
        <taxon>Rhodotorula</taxon>
    </lineage>
</organism>
<reference evidence="7 8" key="1">
    <citation type="submission" date="2019-03" db="EMBL/GenBank/DDBJ databases">
        <title>Rhodosporidium diobovatum UCD-FST 08-225 genome sequencing, assembly, and annotation.</title>
        <authorList>
            <person name="Fakankun I.U."/>
            <person name="Fristensky B."/>
            <person name="Levin D.B."/>
        </authorList>
    </citation>
    <scope>NUCLEOTIDE SEQUENCE [LARGE SCALE GENOMIC DNA]</scope>
    <source>
        <strain evidence="7 8">UCD-FST 08-225</strain>
    </source>
</reference>
<keyword evidence="2" id="KW-0560">Oxidoreductase</keyword>
<comment type="similarity">
    <text evidence="1">Belongs to the aldo/keto reductase family.</text>
</comment>
<dbReference type="SUPFAM" id="SSF51430">
    <property type="entry name" value="NAD(P)-linked oxidoreductase"/>
    <property type="match status" value="1"/>
</dbReference>
<evidence type="ECO:0000256" key="1">
    <source>
        <dbReference type="ARBA" id="ARBA00007905"/>
    </source>
</evidence>
<dbReference type="InterPro" id="IPR023210">
    <property type="entry name" value="NADP_OxRdtase_dom"/>
</dbReference>
<evidence type="ECO:0000256" key="4">
    <source>
        <dbReference type="PIRSR" id="PIRSR000097-2"/>
    </source>
</evidence>
<feature type="binding site" evidence="4">
    <location>
        <position position="124"/>
    </location>
    <ligand>
        <name>substrate</name>
    </ligand>
</feature>
<dbReference type="GO" id="GO:0016491">
    <property type="term" value="F:oxidoreductase activity"/>
    <property type="evidence" value="ECO:0007669"/>
    <property type="project" value="UniProtKB-KW"/>
</dbReference>
<dbReference type="EMBL" id="SOZI01000075">
    <property type="protein sequence ID" value="TNY20150.1"/>
    <property type="molecule type" value="Genomic_DNA"/>
</dbReference>
<evidence type="ECO:0000256" key="3">
    <source>
        <dbReference type="PIRSR" id="PIRSR000097-1"/>
    </source>
</evidence>
<dbReference type="PRINTS" id="PR00069">
    <property type="entry name" value="ALDKETRDTASE"/>
</dbReference>
<dbReference type="OrthoDB" id="416253at2759"/>
<dbReference type="PANTHER" id="PTHR43827:SF13">
    <property type="entry name" value="ALDO_KETO REDUCTASE FAMILY PROTEIN"/>
    <property type="match status" value="1"/>
</dbReference>
<evidence type="ECO:0000313" key="7">
    <source>
        <dbReference type="EMBL" id="TNY20150.1"/>
    </source>
</evidence>
<dbReference type="STRING" id="5288.A0A5C5FTK7"/>
<dbReference type="Gene3D" id="3.20.20.100">
    <property type="entry name" value="NADP-dependent oxidoreductase domain"/>
    <property type="match status" value="1"/>
</dbReference>
<gene>
    <name evidence="7" type="ORF">DMC30DRAFT_417258</name>
</gene>
<evidence type="ECO:0000313" key="8">
    <source>
        <dbReference type="Proteomes" id="UP000311382"/>
    </source>
</evidence>
<evidence type="ECO:0000259" key="6">
    <source>
        <dbReference type="Pfam" id="PF00248"/>
    </source>
</evidence>
<dbReference type="FunFam" id="3.20.20.100:FF:000015">
    <property type="entry name" value="Oxidoreductase, aldo/keto reductase family"/>
    <property type="match status" value="1"/>
</dbReference>
<evidence type="ECO:0000256" key="2">
    <source>
        <dbReference type="ARBA" id="ARBA00023002"/>
    </source>
</evidence>
<dbReference type="InterPro" id="IPR036812">
    <property type="entry name" value="NAD(P)_OxRdtase_dom_sf"/>
</dbReference>
<feature type="site" description="Lowers pKa of active site Tyr" evidence="5">
    <location>
        <position position="89"/>
    </location>
</feature>
<dbReference type="CDD" id="cd19071">
    <property type="entry name" value="AKR_AKR1-5-like"/>
    <property type="match status" value="1"/>
</dbReference>
<comment type="caution">
    <text evidence="7">The sequence shown here is derived from an EMBL/GenBank/DDBJ whole genome shotgun (WGS) entry which is preliminary data.</text>
</comment>
<dbReference type="InterPro" id="IPR018170">
    <property type="entry name" value="Aldo/ket_reductase_CS"/>
</dbReference>
<name>A0A5C5FTK7_9BASI</name>
<dbReference type="Pfam" id="PF00248">
    <property type="entry name" value="Aldo_ket_red"/>
    <property type="match status" value="1"/>
</dbReference>
<protein>
    <submittedName>
        <fullName evidence="7">Aldo/keto reductase</fullName>
    </submittedName>
</protein>
<keyword evidence="8" id="KW-1185">Reference proteome</keyword>
<sequence length="289" mass="31950">MGAEHAVAQPFTLASQVPLRRGAQLPRLGFGVFQSSNAKASTAHALAMGYRHIDSARYYHNEDEVCAAVHKFKDGMPNEGTGAVWLTTKVQGQEHGTAATAKAVDESAAIAKKYGLTWDLFLLHDPTAGKQKRLEAWKVLLEKRDQGVIKSAGVSNFGVRHLEEIKEAGLEMPEVNQIEVHPFLQQKPIVQFCEKEGIVVEAYCPILRGQRFDDPTLQKVAKKHDVTVPQILIRWSLQKGYVPLPKSDTPGRIQANADLFDFELDGSDLADLDKLDEGFAVSWNPVNVE</sequence>
<feature type="domain" description="NADP-dependent oxidoreductase" evidence="6">
    <location>
        <begin position="33"/>
        <end position="277"/>
    </location>
</feature>
<accession>A0A5C5FTK7</accession>
<proteinExistence type="inferred from homology"/>
<dbReference type="Proteomes" id="UP000311382">
    <property type="component" value="Unassembled WGS sequence"/>
</dbReference>